<sequence length="75" mass="8369">MAELKHTKFGKMDLDYVLGIGGFDLERSTICSKLFLIAGHLNMFLAELKHTKFGKMDLDYVLGIGGFDLERSAAE</sequence>
<comment type="caution">
    <text evidence="1">The sequence shown here is derived from an EMBL/GenBank/DDBJ whole genome shotgun (WGS) entry which is preliminary data.</text>
</comment>
<dbReference type="EMBL" id="JAUHHV010000005">
    <property type="protein sequence ID" value="KAK1424348.1"/>
    <property type="molecule type" value="Genomic_DNA"/>
</dbReference>
<organism evidence="1 2">
    <name type="scientific">Tagetes erecta</name>
    <name type="common">African marigold</name>
    <dbReference type="NCBI Taxonomy" id="13708"/>
    <lineage>
        <taxon>Eukaryota</taxon>
        <taxon>Viridiplantae</taxon>
        <taxon>Streptophyta</taxon>
        <taxon>Embryophyta</taxon>
        <taxon>Tracheophyta</taxon>
        <taxon>Spermatophyta</taxon>
        <taxon>Magnoliopsida</taxon>
        <taxon>eudicotyledons</taxon>
        <taxon>Gunneridae</taxon>
        <taxon>Pentapetalae</taxon>
        <taxon>asterids</taxon>
        <taxon>campanulids</taxon>
        <taxon>Asterales</taxon>
        <taxon>Asteraceae</taxon>
        <taxon>Asteroideae</taxon>
        <taxon>Heliantheae alliance</taxon>
        <taxon>Tageteae</taxon>
        <taxon>Tagetes</taxon>
    </lineage>
</organism>
<accession>A0AAD8KK81</accession>
<proteinExistence type="predicted"/>
<dbReference type="AlphaFoldDB" id="A0AAD8KK81"/>
<evidence type="ECO:0000313" key="2">
    <source>
        <dbReference type="Proteomes" id="UP001229421"/>
    </source>
</evidence>
<dbReference type="Proteomes" id="UP001229421">
    <property type="component" value="Unassembled WGS sequence"/>
</dbReference>
<keyword evidence="2" id="KW-1185">Reference proteome</keyword>
<protein>
    <submittedName>
        <fullName evidence="1">Uncharacterized protein</fullName>
    </submittedName>
</protein>
<gene>
    <name evidence="1" type="ORF">QVD17_19676</name>
</gene>
<name>A0AAD8KK81_TARER</name>
<evidence type="ECO:0000313" key="1">
    <source>
        <dbReference type="EMBL" id="KAK1424348.1"/>
    </source>
</evidence>
<reference evidence="1" key="1">
    <citation type="journal article" date="2023" name="bioRxiv">
        <title>Improved chromosome-level genome assembly for marigold (Tagetes erecta).</title>
        <authorList>
            <person name="Jiang F."/>
            <person name="Yuan L."/>
            <person name="Wang S."/>
            <person name="Wang H."/>
            <person name="Xu D."/>
            <person name="Wang A."/>
            <person name="Fan W."/>
        </authorList>
    </citation>
    <scope>NUCLEOTIDE SEQUENCE</scope>
    <source>
        <strain evidence="1">WSJ</strain>
        <tissue evidence="1">Leaf</tissue>
    </source>
</reference>